<dbReference type="AlphaFoldDB" id="A0AAV1P5U4"/>
<feature type="region of interest" description="Disordered" evidence="1">
    <location>
        <begin position="1"/>
        <end position="23"/>
    </location>
</feature>
<sequence length="56" mass="6478">MTTKEDQGPLTVMDFPPKSHDLDPTEQLRVTIEDREIRASWDIKRSSLEHCQILLG</sequence>
<protein>
    <submittedName>
        <fullName evidence="2">Uncharacterized protein</fullName>
    </submittedName>
</protein>
<accession>A0AAV1P5U4</accession>
<dbReference type="EMBL" id="CAWUFR010000095">
    <property type="protein sequence ID" value="CAK6966678.1"/>
    <property type="molecule type" value="Genomic_DNA"/>
</dbReference>
<evidence type="ECO:0000256" key="1">
    <source>
        <dbReference type="SAM" id="MobiDB-lite"/>
    </source>
</evidence>
<evidence type="ECO:0000313" key="2">
    <source>
        <dbReference type="EMBL" id="CAK6966678.1"/>
    </source>
</evidence>
<keyword evidence="3" id="KW-1185">Reference proteome</keyword>
<reference evidence="2 3" key="1">
    <citation type="submission" date="2024-01" db="EMBL/GenBank/DDBJ databases">
        <authorList>
            <person name="Alioto T."/>
            <person name="Alioto T."/>
            <person name="Gomez Garrido J."/>
        </authorList>
    </citation>
    <scope>NUCLEOTIDE SEQUENCE [LARGE SCALE GENOMIC DNA]</scope>
</reference>
<evidence type="ECO:0000313" key="3">
    <source>
        <dbReference type="Proteomes" id="UP001314229"/>
    </source>
</evidence>
<gene>
    <name evidence="2" type="ORF">FSCOSCO3_A033765</name>
</gene>
<organism evidence="2 3">
    <name type="scientific">Scomber scombrus</name>
    <name type="common">Atlantic mackerel</name>
    <name type="synonym">Scomber vernalis</name>
    <dbReference type="NCBI Taxonomy" id="13677"/>
    <lineage>
        <taxon>Eukaryota</taxon>
        <taxon>Metazoa</taxon>
        <taxon>Chordata</taxon>
        <taxon>Craniata</taxon>
        <taxon>Vertebrata</taxon>
        <taxon>Euteleostomi</taxon>
        <taxon>Actinopterygii</taxon>
        <taxon>Neopterygii</taxon>
        <taxon>Teleostei</taxon>
        <taxon>Neoteleostei</taxon>
        <taxon>Acanthomorphata</taxon>
        <taxon>Pelagiaria</taxon>
        <taxon>Scombriformes</taxon>
        <taxon>Scombridae</taxon>
        <taxon>Scomber</taxon>
    </lineage>
</organism>
<comment type="caution">
    <text evidence="2">The sequence shown here is derived from an EMBL/GenBank/DDBJ whole genome shotgun (WGS) entry which is preliminary data.</text>
</comment>
<proteinExistence type="predicted"/>
<dbReference type="Proteomes" id="UP001314229">
    <property type="component" value="Unassembled WGS sequence"/>
</dbReference>
<name>A0AAV1P5U4_SCOSC</name>